<keyword evidence="1" id="KW-0472">Membrane</keyword>
<proteinExistence type="predicted"/>
<evidence type="ECO:0008006" key="4">
    <source>
        <dbReference type="Google" id="ProtNLM"/>
    </source>
</evidence>
<gene>
    <name evidence="2" type="ORF">D0469_01280</name>
</gene>
<dbReference type="RefSeq" id="WP_117324850.1">
    <property type="nucleotide sequence ID" value="NZ_QVTE01000003.1"/>
</dbReference>
<sequence length="83" mass="9515">MKSKVLYKLGWLFIIISCLCWLLIAIIPFLPFSTGVKAVSVTASIVLAEVFFWIGALLVGKEVVTKYKSYMNPKNWRMKKEDQ</sequence>
<dbReference type="Proteomes" id="UP000264541">
    <property type="component" value="Unassembled WGS sequence"/>
</dbReference>
<evidence type="ECO:0000256" key="1">
    <source>
        <dbReference type="SAM" id="Phobius"/>
    </source>
</evidence>
<dbReference type="EMBL" id="QVTE01000003">
    <property type="protein sequence ID" value="RFU71499.1"/>
    <property type="molecule type" value="Genomic_DNA"/>
</dbReference>
<evidence type="ECO:0000313" key="3">
    <source>
        <dbReference type="Proteomes" id="UP000264541"/>
    </source>
</evidence>
<name>A0A372LTH8_9BACI</name>
<dbReference type="NCBIfam" id="NF033684">
    <property type="entry name" value="suffix_2_RND"/>
    <property type="match status" value="1"/>
</dbReference>
<evidence type="ECO:0000313" key="2">
    <source>
        <dbReference type="EMBL" id="RFU71499.1"/>
    </source>
</evidence>
<comment type="caution">
    <text evidence="2">The sequence shown here is derived from an EMBL/GenBank/DDBJ whole genome shotgun (WGS) entry which is preliminary data.</text>
</comment>
<protein>
    <recommendedName>
        <fullName evidence="4">Transporter suffix domain-containing protein</fullName>
    </recommendedName>
</protein>
<keyword evidence="3" id="KW-1185">Reference proteome</keyword>
<dbReference type="InterPro" id="IPR047961">
    <property type="entry name" value="Transp_suffix-like"/>
</dbReference>
<feature type="transmembrane region" description="Helical" evidence="1">
    <location>
        <begin position="12"/>
        <end position="32"/>
    </location>
</feature>
<dbReference type="AlphaFoldDB" id="A0A372LTH8"/>
<dbReference type="OrthoDB" id="1122717at2"/>
<keyword evidence="1" id="KW-1133">Transmembrane helix</keyword>
<keyword evidence="1" id="KW-0812">Transmembrane</keyword>
<feature type="transmembrane region" description="Helical" evidence="1">
    <location>
        <begin position="38"/>
        <end position="59"/>
    </location>
</feature>
<reference evidence="2 3" key="1">
    <citation type="submission" date="2018-08" db="EMBL/GenBank/DDBJ databases">
        <title>Bacillus chawlae sp. nov., Bacillus glennii sp. nov., and Bacillus saganii sp. nov. Isolated from the Vehicle Assembly Building at Kennedy Space Center where the Viking Spacecraft were Assembled.</title>
        <authorList>
            <person name="Seuylemezian A."/>
            <person name="Vaishampayan P."/>
        </authorList>
    </citation>
    <scope>NUCLEOTIDE SEQUENCE [LARGE SCALE GENOMIC DNA]</scope>
    <source>
        <strain evidence="2 3">V47-23a</strain>
    </source>
</reference>
<organism evidence="2 3">
    <name type="scientific">Peribacillus saganii</name>
    <dbReference type="NCBI Taxonomy" id="2303992"/>
    <lineage>
        <taxon>Bacteria</taxon>
        <taxon>Bacillati</taxon>
        <taxon>Bacillota</taxon>
        <taxon>Bacilli</taxon>
        <taxon>Bacillales</taxon>
        <taxon>Bacillaceae</taxon>
        <taxon>Peribacillus</taxon>
    </lineage>
</organism>
<accession>A0A372LTH8</accession>